<keyword evidence="3" id="KW-1185">Reference proteome</keyword>
<accession>A0A2W4E5Z4</accession>
<feature type="domain" description="VOC" evidence="1">
    <location>
        <begin position="5"/>
        <end position="117"/>
    </location>
</feature>
<gene>
    <name evidence="2" type="ORF">CPY51_21710</name>
</gene>
<evidence type="ECO:0000259" key="1">
    <source>
        <dbReference type="PROSITE" id="PS51819"/>
    </source>
</evidence>
<dbReference type="InterPro" id="IPR029068">
    <property type="entry name" value="Glyas_Bleomycin-R_OHBP_Dase"/>
</dbReference>
<sequence>MAVIGIDHVQLAMPLGREDAAGGFYERLLGLKEVAKPPHLAARGGFEGNGVRIHLGVEDDFSSARKAHPGLVVSDLPSLAAMLGAAGFPTSADQPLEGYDRRYVSGPFGNRIELMQVK</sequence>
<dbReference type="Gene3D" id="3.10.180.10">
    <property type="entry name" value="2,3-Dihydroxybiphenyl 1,2-Dioxygenase, domain 1"/>
    <property type="match status" value="1"/>
</dbReference>
<evidence type="ECO:0000313" key="3">
    <source>
        <dbReference type="Proteomes" id="UP000248925"/>
    </source>
</evidence>
<dbReference type="SUPFAM" id="SSF54593">
    <property type="entry name" value="Glyoxalase/Bleomycin resistance protein/Dihydroxybiphenyl dioxygenase"/>
    <property type="match status" value="1"/>
</dbReference>
<dbReference type="PANTHER" id="PTHR39175">
    <property type="entry name" value="FAMILY PROTEIN, PUTATIVE (AFU_ORTHOLOGUE AFUA_3G15060)-RELATED"/>
    <property type="match status" value="1"/>
</dbReference>
<dbReference type="AlphaFoldDB" id="A0A2W4E5Z4"/>
<comment type="caution">
    <text evidence="2">The sequence shown here is derived from an EMBL/GenBank/DDBJ whole genome shotgun (WGS) entry which is preliminary data.</text>
</comment>
<name>A0A2W4E5Z4_9HYPH</name>
<proteinExistence type="predicted"/>
<dbReference type="Proteomes" id="UP000248925">
    <property type="component" value="Unassembled WGS sequence"/>
</dbReference>
<dbReference type="EMBL" id="PCDP01000043">
    <property type="protein sequence ID" value="PZM10886.1"/>
    <property type="molecule type" value="Genomic_DNA"/>
</dbReference>
<dbReference type="OrthoDB" id="9813630at2"/>
<organism evidence="2 3">
    <name type="scientific">Rhizobium tubonense</name>
    <dbReference type="NCBI Taxonomy" id="484088"/>
    <lineage>
        <taxon>Bacteria</taxon>
        <taxon>Pseudomonadati</taxon>
        <taxon>Pseudomonadota</taxon>
        <taxon>Alphaproteobacteria</taxon>
        <taxon>Hyphomicrobiales</taxon>
        <taxon>Rhizobiaceae</taxon>
        <taxon>Rhizobium/Agrobacterium group</taxon>
        <taxon>Rhizobium</taxon>
    </lineage>
</organism>
<reference evidence="2 3" key="1">
    <citation type="journal article" date="2018" name="Sci. Rep.">
        <title>Rhizobium tumorigenes sp. nov., a novel plant tumorigenic bacterium isolated from cane gall tumors on thornless blackberry.</title>
        <authorList>
            <person name="Kuzmanovi N."/>
            <person name="Smalla K."/>
            <person name="Gronow S."/>
            <person name="PuBawska J."/>
        </authorList>
    </citation>
    <scope>NUCLEOTIDE SEQUENCE [LARGE SCALE GENOMIC DNA]</scope>
    <source>
        <strain evidence="2 3">CCBAU 85046</strain>
    </source>
</reference>
<dbReference type="InterPro" id="IPR037523">
    <property type="entry name" value="VOC_core"/>
</dbReference>
<evidence type="ECO:0000313" key="2">
    <source>
        <dbReference type="EMBL" id="PZM10886.1"/>
    </source>
</evidence>
<protein>
    <submittedName>
        <fullName evidence="2">Glyoxalase</fullName>
    </submittedName>
</protein>
<dbReference type="PANTHER" id="PTHR39175:SF1">
    <property type="entry name" value="FAMILY PROTEIN, PUTATIVE (AFU_ORTHOLOGUE AFUA_3G15060)-RELATED"/>
    <property type="match status" value="1"/>
</dbReference>
<dbReference type="PROSITE" id="PS51819">
    <property type="entry name" value="VOC"/>
    <property type="match status" value="1"/>
</dbReference>
<dbReference type="RefSeq" id="WP_111162334.1">
    <property type="nucleotide sequence ID" value="NZ_PCDP01000043.1"/>
</dbReference>